<feature type="signal peptide" evidence="2">
    <location>
        <begin position="1"/>
        <end position="28"/>
    </location>
</feature>
<gene>
    <name evidence="3" type="ORF">AA23TX_08446</name>
</gene>
<evidence type="ECO:0000256" key="2">
    <source>
        <dbReference type="SAM" id="SignalP"/>
    </source>
</evidence>
<proteinExistence type="predicted"/>
<feature type="compositionally biased region" description="Low complexity" evidence="1">
    <location>
        <begin position="191"/>
        <end position="244"/>
    </location>
</feature>
<evidence type="ECO:0008006" key="5">
    <source>
        <dbReference type="Google" id="ProtNLM"/>
    </source>
</evidence>
<name>A0A6I8M6J4_9PSEU</name>
<reference evidence="3 4" key="1">
    <citation type="submission" date="2019-09" db="EMBL/GenBank/DDBJ databases">
        <authorList>
            <person name="Leyn A S."/>
        </authorList>
    </citation>
    <scope>NUCLEOTIDE SEQUENCE [LARGE SCALE GENOMIC DNA]</scope>
    <source>
        <strain evidence="3">AA231_1</strain>
    </source>
</reference>
<feature type="compositionally biased region" description="Low complexity" evidence="1">
    <location>
        <begin position="32"/>
        <end position="96"/>
    </location>
</feature>
<accession>A0A6I8M6J4</accession>
<feature type="compositionally biased region" description="Gly residues" evidence="1">
    <location>
        <begin position="247"/>
        <end position="256"/>
    </location>
</feature>
<dbReference type="AlphaFoldDB" id="A0A6I8M6J4"/>
<feature type="region of interest" description="Disordered" evidence="1">
    <location>
        <begin position="32"/>
        <end position="109"/>
    </location>
</feature>
<feature type="region of interest" description="Disordered" evidence="1">
    <location>
        <begin position="186"/>
        <end position="256"/>
    </location>
</feature>
<evidence type="ECO:0000256" key="1">
    <source>
        <dbReference type="SAM" id="MobiDB-lite"/>
    </source>
</evidence>
<keyword evidence="4" id="KW-1185">Reference proteome</keyword>
<keyword evidence="2" id="KW-0732">Signal</keyword>
<dbReference type="Proteomes" id="UP000399805">
    <property type="component" value="Unassembled WGS sequence"/>
</dbReference>
<protein>
    <recommendedName>
        <fullName evidence="5">Secreted protein</fullName>
    </recommendedName>
</protein>
<sequence length="256" mass="25215">MGRTLNRVAGVVSAAALATFAAAPVALAQETDTTAPDTTTTTSTVSTSETTTTTAPATTETTTPVTTSTTSADPTTGVTTTGTRPDTTTSTSATSEPPKDDPFQDNTGAGFVGVGGEGVLVINCAAGAPGNLATQYLTVTGGPDQDESDGRTWNYTVRVTELPAGTTTGKFSWTCAGVEGTGVVEFEQEQPPVTSTTTATSTSSAPTSTSAPASSTAPVTTATSTTTTAAGNAAPKAQVKVAPKGGVETGFGGTAR</sequence>
<evidence type="ECO:0000313" key="4">
    <source>
        <dbReference type="Proteomes" id="UP000399805"/>
    </source>
</evidence>
<feature type="chain" id="PRO_5026307465" description="Secreted protein" evidence="2">
    <location>
        <begin position="29"/>
        <end position="256"/>
    </location>
</feature>
<organism evidence="3 4">
    <name type="scientific">Amycolatopsis camponoti</name>
    <dbReference type="NCBI Taxonomy" id="2606593"/>
    <lineage>
        <taxon>Bacteria</taxon>
        <taxon>Bacillati</taxon>
        <taxon>Actinomycetota</taxon>
        <taxon>Actinomycetes</taxon>
        <taxon>Pseudonocardiales</taxon>
        <taxon>Pseudonocardiaceae</taxon>
        <taxon>Amycolatopsis</taxon>
    </lineage>
</organism>
<evidence type="ECO:0000313" key="3">
    <source>
        <dbReference type="EMBL" id="VVJ23549.1"/>
    </source>
</evidence>
<dbReference type="RefSeq" id="WP_230863038.1">
    <property type="nucleotide sequence ID" value="NZ_CABVGP010000003.1"/>
</dbReference>
<dbReference type="EMBL" id="CABVGP010000003">
    <property type="protein sequence ID" value="VVJ23549.1"/>
    <property type="molecule type" value="Genomic_DNA"/>
</dbReference>